<sequence length="169" mass="19086">MIQFQKDKSIAEFEDQFYLEAQVLTGSGSLTVNDTHIALRSAVKPYEVLYCTLMLVFQDNCSINGIVQYLHQCGDTLGPPMPWSSLDLYSLFLSSQKGVGTLLLGPTFPRLLAIAVIVRGTTQIPVLLKQVFTYCHLRTLSTREKPKWSRDGSLSLHYRQPHQYPYCPA</sequence>
<organism evidence="1 2">
    <name type="scientific">Entomophthora muscae</name>
    <dbReference type="NCBI Taxonomy" id="34485"/>
    <lineage>
        <taxon>Eukaryota</taxon>
        <taxon>Fungi</taxon>
        <taxon>Fungi incertae sedis</taxon>
        <taxon>Zoopagomycota</taxon>
        <taxon>Entomophthoromycotina</taxon>
        <taxon>Entomophthoromycetes</taxon>
        <taxon>Entomophthorales</taxon>
        <taxon>Entomophthoraceae</taxon>
        <taxon>Entomophthora</taxon>
    </lineage>
</organism>
<dbReference type="Proteomes" id="UP001165960">
    <property type="component" value="Unassembled WGS sequence"/>
</dbReference>
<dbReference type="EMBL" id="QTSX02003745">
    <property type="protein sequence ID" value="KAJ9068364.1"/>
    <property type="molecule type" value="Genomic_DNA"/>
</dbReference>
<gene>
    <name evidence="1" type="ORF">DSO57_1029464</name>
</gene>
<evidence type="ECO:0000313" key="2">
    <source>
        <dbReference type="Proteomes" id="UP001165960"/>
    </source>
</evidence>
<accession>A0ACC2T130</accession>
<protein>
    <submittedName>
        <fullName evidence="1">Uncharacterized protein</fullName>
    </submittedName>
</protein>
<proteinExistence type="predicted"/>
<comment type="caution">
    <text evidence="1">The sequence shown here is derived from an EMBL/GenBank/DDBJ whole genome shotgun (WGS) entry which is preliminary data.</text>
</comment>
<reference evidence="1" key="1">
    <citation type="submission" date="2022-04" db="EMBL/GenBank/DDBJ databases">
        <title>Genome of the entomopathogenic fungus Entomophthora muscae.</title>
        <authorList>
            <person name="Elya C."/>
            <person name="Lovett B.R."/>
            <person name="Lee E."/>
            <person name="Macias A.M."/>
            <person name="Hajek A.E."/>
            <person name="De Bivort B.L."/>
            <person name="Kasson M.T."/>
            <person name="De Fine Licht H.H."/>
            <person name="Stajich J.E."/>
        </authorList>
    </citation>
    <scope>NUCLEOTIDE SEQUENCE</scope>
    <source>
        <strain evidence="1">Berkeley</strain>
    </source>
</reference>
<keyword evidence="2" id="KW-1185">Reference proteome</keyword>
<evidence type="ECO:0000313" key="1">
    <source>
        <dbReference type="EMBL" id="KAJ9068364.1"/>
    </source>
</evidence>
<name>A0ACC2T130_9FUNG</name>